<dbReference type="Gene3D" id="3.30.70.1530">
    <property type="entry name" value="Hypothetical protein rpa1041"/>
    <property type="match status" value="1"/>
</dbReference>
<sequence>MMGSSAMTISKCLRLALACLCMTLAACGARVDLMGSIPEDEANDVLSALLKESISAEKTSGKEGMVGVRVNADQVGRALEILRANGLPRERFAGMGQVFKKDGLISSPVEERARYIYALSQELGNTLSKIDGVLTARVHVVLPERGAVGEAGTPSTAAVFIKHQDGYNLEIIQPQIRKLVTNSIPGLTTDRVSVIFVASQAREQADESKASEQHAQVWGMDVSRANAATLSTVLWSLVALLVAALAAVGFLAWKYALPRKPDTAAVSATAPAA</sequence>
<gene>
    <name evidence="10" type="ORF">SDC9_69782</name>
</gene>
<comment type="subcellular location">
    <subcellularLocation>
        <location evidence="1">Cell outer membrane</location>
        <topology evidence="1">Lipid-anchor</topology>
    </subcellularLocation>
</comment>
<evidence type="ECO:0000256" key="1">
    <source>
        <dbReference type="ARBA" id="ARBA00004459"/>
    </source>
</evidence>
<dbReference type="GO" id="GO:0009306">
    <property type="term" value="P:protein secretion"/>
    <property type="evidence" value="ECO:0007669"/>
    <property type="project" value="InterPro"/>
</dbReference>
<organism evidence="10">
    <name type="scientific">bioreactor metagenome</name>
    <dbReference type="NCBI Taxonomy" id="1076179"/>
    <lineage>
        <taxon>unclassified sequences</taxon>
        <taxon>metagenomes</taxon>
        <taxon>ecological metagenomes</taxon>
    </lineage>
</organism>
<dbReference type="InterPro" id="IPR003282">
    <property type="entry name" value="T3SS_SctJ"/>
</dbReference>
<keyword evidence="8" id="KW-1133">Transmembrane helix</keyword>
<keyword evidence="4 8" id="KW-0472">Membrane</keyword>
<proteinExistence type="inferred from homology"/>
<dbReference type="NCBIfam" id="TIGR02544">
    <property type="entry name" value="III_secr_YscJ"/>
    <property type="match status" value="1"/>
</dbReference>
<evidence type="ECO:0000256" key="5">
    <source>
        <dbReference type="ARBA" id="ARBA00023139"/>
    </source>
</evidence>
<accession>A0A644Y5T2</accession>
<evidence type="ECO:0000256" key="6">
    <source>
        <dbReference type="ARBA" id="ARBA00023237"/>
    </source>
</evidence>
<dbReference type="InterPro" id="IPR043427">
    <property type="entry name" value="YscJ/FliF"/>
</dbReference>
<evidence type="ECO:0000256" key="8">
    <source>
        <dbReference type="SAM" id="Phobius"/>
    </source>
</evidence>
<keyword evidence="3" id="KW-0732">Signal</keyword>
<evidence type="ECO:0000256" key="4">
    <source>
        <dbReference type="ARBA" id="ARBA00023136"/>
    </source>
</evidence>
<evidence type="ECO:0000313" key="10">
    <source>
        <dbReference type="EMBL" id="MPM23311.1"/>
    </source>
</evidence>
<evidence type="ECO:0000256" key="2">
    <source>
        <dbReference type="ARBA" id="ARBA00009509"/>
    </source>
</evidence>
<keyword evidence="6" id="KW-0998">Cell outer membrane</keyword>
<evidence type="ECO:0000259" key="9">
    <source>
        <dbReference type="Pfam" id="PF01514"/>
    </source>
</evidence>
<keyword evidence="5" id="KW-0564">Palmitate</keyword>
<reference evidence="10" key="1">
    <citation type="submission" date="2019-08" db="EMBL/GenBank/DDBJ databases">
        <authorList>
            <person name="Kucharzyk K."/>
            <person name="Murdoch R.W."/>
            <person name="Higgins S."/>
            <person name="Loffler F."/>
        </authorList>
    </citation>
    <scope>NUCLEOTIDE SEQUENCE</scope>
</reference>
<dbReference type="Gene3D" id="3.30.300.30">
    <property type="match status" value="1"/>
</dbReference>
<dbReference type="PANTHER" id="PTHR30046">
    <property type="entry name" value="FLAGELLAR M-RING PROTEIN"/>
    <property type="match status" value="1"/>
</dbReference>
<dbReference type="Pfam" id="PF01514">
    <property type="entry name" value="YscJ_FliF"/>
    <property type="match status" value="1"/>
</dbReference>
<feature type="transmembrane region" description="Helical" evidence="8">
    <location>
        <begin position="233"/>
        <end position="253"/>
    </location>
</feature>
<dbReference type="InterPro" id="IPR045851">
    <property type="entry name" value="AMP-bd_C_sf"/>
</dbReference>
<comment type="similarity">
    <text evidence="2">Belongs to the YscJ lipoprotein family.</text>
</comment>
<feature type="domain" description="Flagellar M-ring N-terminal" evidence="9">
    <location>
        <begin position="31"/>
        <end position="195"/>
    </location>
</feature>
<dbReference type="PANTHER" id="PTHR30046:SF2">
    <property type="entry name" value="YOP PROTEINS TRANSLOCATION LIPOPROTEIN J"/>
    <property type="match status" value="1"/>
</dbReference>
<dbReference type="GO" id="GO:0009279">
    <property type="term" value="C:cell outer membrane"/>
    <property type="evidence" value="ECO:0007669"/>
    <property type="project" value="UniProtKB-SubCell"/>
</dbReference>
<dbReference type="EMBL" id="VSSQ01004001">
    <property type="protein sequence ID" value="MPM23311.1"/>
    <property type="molecule type" value="Genomic_DNA"/>
</dbReference>
<protein>
    <recommendedName>
        <fullName evidence="9">Flagellar M-ring N-terminal domain-containing protein</fullName>
    </recommendedName>
</protein>
<comment type="caution">
    <text evidence="10">The sequence shown here is derived from an EMBL/GenBank/DDBJ whole genome shotgun (WGS) entry which is preliminary data.</text>
</comment>
<dbReference type="AlphaFoldDB" id="A0A644Y5T2"/>
<evidence type="ECO:0000256" key="7">
    <source>
        <dbReference type="ARBA" id="ARBA00023288"/>
    </source>
</evidence>
<evidence type="ECO:0000256" key="3">
    <source>
        <dbReference type="ARBA" id="ARBA00022729"/>
    </source>
</evidence>
<keyword evidence="7" id="KW-0449">Lipoprotein</keyword>
<keyword evidence="8" id="KW-0812">Transmembrane</keyword>
<dbReference type="InterPro" id="IPR006182">
    <property type="entry name" value="FliF_N_dom"/>
</dbReference>
<dbReference type="PRINTS" id="PR01338">
    <property type="entry name" value="TYPE3OMKPROT"/>
</dbReference>
<name>A0A644Y5T2_9ZZZZ</name>